<sequence length="78" mass="8127">MIPASARYVQIGAFSDEAGAATARQALAARGYAVGQGRVKGDASPLRLIMAGPFADRRALIVALNDLRRNGYPGAVAR</sequence>
<proteinExistence type="predicted"/>
<protein>
    <submittedName>
        <fullName evidence="2">SPOR domain-containing protein</fullName>
    </submittedName>
</protein>
<dbReference type="Gene3D" id="3.30.70.1070">
    <property type="entry name" value="Sporulation related repeat"/>
    <property type="match status" value="1"/>
</dbReference>
<feature type="domain" description="SPOR" evidence="1">
    <location>
        <begin position="1"/>
        <end position="78"/>
    </location>
</feature>
<dbReference type="EMBL" id="SRPG01000247">
    <property type="protein sequence ID" value="TGN49653.1"/>
    <property type="molecule type" value="Genomic_DNA"/>
</dbReference>
<dbReference type="InterPro" id="IPR036680">
    <property type="entry name" value="SPOR-like_sf"/>
</dbReference>
<comment type="caution">
    <text evidence="2">The sequence shown here is derived from an EMBL/GenBank/DDBJ whole genome shotgun (WGS) entry which is preliminary data.</text>
</comment>
<name>A0A4Z1C9S5_9RHOB</name>
<dbReference type="OrthoDB" id="7843142at2"/>
<dbReference type="PROSITE" id="PS51724">
    <property type="entry name" value="SPOR"/>
    <property type="match status" value="1"/>
</dbReference>
<dbReference type="Proteomes" id="UP000297972">
    <property type="component" value="Unassembled WGS sequence"/>
</dbReference>
<evidence type="ECO:0000259" key="1">
    <source>
        <dbReference type="PROSITE" id="PS51724"/>
    </source>
</evidence>
<dbReference type="Pfam" id="PF05036">
    <property type="entry name" value="SPOR"/>
    <property type="match status" value="1"/>
</dbReference>
<dbReference type="AlphaFoldDB" id="A0A4Z1C9S5"/>
<accession>A0A4Z1C9S5</accession>
<reference evidence="2 3" key="1">
    <citation type="submission" date="2019-03" db="EMBL/GenBank/DDBJ databases">
        <authorList>
            <person name="Li J."/>
        </authorList>
    </citation>
    <scope>NUCLEOTIDE SEQUENCE [LARGE SCALE GENOMIC DNA]</scope>
    <source>
        <strain evidence="2 3">3058</strain>
    </source>
</reference>
<dbReference type="GO" id="GO:0042834">
    <property type="term" value="F:peptidoglycan binding"/>
    <property type="evidence" value="ECO:0007669"/>
    <property type="project" value="InterPro"/>
</dbReference>
<gene>
    <name evidence="2" type="ORF">E4L95_18075</name>
</gene>
<evidence type="ECO:0000313" key="3">
    <source>
        <dbReference type="Proteomes" id="UP000297972"/>
    </source>
</evidence>
<dbReference type="SUPFAM" id="SSF110997">
    <property type="entry name" value="Sporulation related repeat"/>
    <property type="match status" value="1"/>
</dbReference>
<organism evidence="2 3">
    <name type="scientific">Paracoccus liaowanqingii</name>
    <dbReference type="NCBI Taxonomy" id="2560053"/>
    <lineage>
        <taxon>Bacteria</taxon>
        <taxon>Pseudomonadati</taxon>
        <taxon>Pseudomonadota</taxon>
        <taxon>Alphaproteobacteria</taxon>
        <taxon>Rhodobacterales</taxon>
        <taxon>Paracoccaceae</taxon>
        <taxon>Paracoccus</taxon>
    </lineage>
</organism>
<dbReference type="InterPro" id="IPR007730">
    <property type="entry name" value="SPOR-like_dom"/>
</dbReference>
<keyword evidence="3" id="KW-1185">Reference proteome</keyword>
<evidence type="ECO:0000313" key="2">
    <source>
        <dbReference type="EMBL" id="TGN49653.1"/>
    </source>
</evidence>
<dbReference type="RefSeq" id="WP_135818778.1">
    <property type="nucleotide sequence ID" value="NZ_SRPG01000247.1"/>
</dbReference>